<name>A0A443RRY3_9ACAR</name>
<evidence type="ECO:0000259" key="1">
    <source>
        <dbReference type="Pfam" id="PF02931"/>
    </source>
</evidence>
<feature type="domain" description="Neurotransmitter-gated ion-channel ligand-binding" evidence="1">
    <location>
        <begin position="53"/>
        <end position="91"/>
    </location>
</feature>
<comment type="caution">
    <text evidence="2">The sequence shown here is derived from an EMBL/GenBank/DDBJ whole genome shotgun (WGS) entry which is preliminary data.</text>
</comment>
<organism evidence="2 3">
    <name type="scientific">Dinothrombium tinctorium</name>
    <dbReference type="NCBI Taxonomy" id="1965070"/>
    <lineage>
        <taxon>Eukaryota</taxon>
        <taxon>Metazoa</taxon>
        <taxon>Ecdysozoa</taxon>
        <taxon>Arthropoda</taxon>
        <taxon>Chelicerata</taxon>
        <taxon>Arachnida</taxon>
        <taxon>Acari</taxon>
        <taxon>Acariformes</taxon>
        <taxon>Trombidiformes</taxon>
        <taxon>Prostigmata</taxon>
        <taxon>Anystina</taxon>
        <taxon>Parasitengona</taxon>
        <taxon>Trombidioidea</taxon>
        <taxon>Trombidiidae</taxon>
        <taxon>Dinothrombium</taxon>
    </lineage>
</organism>
<dbReference type="GO" id="GO:0005230">
    <property type="term" value="F:extracellular ligand-gated monoatomic ion channel activity"/>
    <property type="evidence" value="ECO:0007669"/>
    <property type="project" value="InterPro"/>
</dbReference>
<dbReference type="Gene3D" id="2.70.170.10">
    <property type="entry name" value="Neurotransmitter-gated ion-channel ligand-binding domain"/>
    <property type="match status" value="1"/>
</dbReference>
<dbReference type="OrthoDB" id="6433652at2759"/>
<dbReference type="Pfam" id="PF02931">
    <property type="entry name" value="Neur_chan_LBD"/>
    <property type="match status" value="1"/>
</dbReference>
<gene>
    <name evidence="2" type="ORF">B4U79_12838</name>
</gene>
<keyword evidence="2" id="KW-0675">Receptor</keyword>
<protein>
    <submittedName>
        <fullName evidence="2">Nicotinic acetylcholine receptor alpha2 subunit-like protein</fullName>
    </submittedName>
</protein>
<accession>A0A443RRY3</accession>
<dbReference type="InterPro" id="IPR006202">
    <property type="entry name" value="Neur_chan_lig-bd"/>
</dbReference>
<evidence type="ECO:0000313" key="3">
    <source>
        <dbReference type="Proteomes" id="UP000285301"/>
    </source>
</evidence>
<dbReference type="STRING" id="1965070.A0A443RRY3"/>
<keyword evidence="3" id="KW-1185">Reference proteome</keyword>
<dbReference type="Proteomes" id="UP000285301">
    <property type="component" value="Unassembled WGS sequence"/>
</dbReference>
<reference evidence="2 3" key="1">
    <citation type="journal article" date="2018" name="Gigascience">
        <title>Genomes of trombidid mites reveal novel predicted allergens and laterally-transferred genes associated with secondary metabolism.</title>
        <authorList>
            <person name="Dong X."/>
            <person name="Chaisiri K."/>
            <person name="Xia D."/>
            <person name="Armstrong S.D."/>
            <person name="Fang Y."/>
            <person name="Donnelly M.J."/>
            <person name="Kadowaki T."/>
            <person name="McGarry J.W."/>
            <person name="Darby A.C."/>
            <person name="Makepeace B.L."/>
        </authorList>
    </citation>
    <scope>NUCLEOTIDE SEQUENCE [LARGE SCALE GENOMIC DNA]</scope>
    <source>
        <strain evidence="2">UoL-WK</strain>
    </source>
</reference>
<sequence length="272" mass="30208">MAVVGYRSYNSIIIAHQNCASILVNLMQNYWSAVCLLTGIILVESSQASPDAKRLYDDLMSDYNRAVRPVVNNTDTITVKFGLKLTQIIDLFAITYYIFNINADGHYVITIMTKAIVHHDGLNQTVSPSNTQGSEISKSLSPLVLDGVEKPMPVASSVTERRLSAGLTSDEEFPPPPPPEKLEILSGIGAQMIPSSSEIDYSEQNDPNLLSCKVFMDDSQQYAYDPNVVEASIPEPIVTSNKKWCQEFGRALIGIRFIAHHMENLDSFYEVR</sequence>
<dbReference type="InterPro" id="IPR036734">
    <property type="entry name" value="Neur_chan_lig-bd_sf"/>
</dbReference>
<evidence type="ECO:0000313" key="2">
    <source>
        <dbReference type="EMBL" id="RWS18022.1"/>
    </source>
</evidence>
<dbReference type="SUPFAM" id="SSF63712">
    <property type="entry name" value="Nicotinic receptor ligand binding domain-like"/>
    <property type="match status" value="1"/>
</dbReference>
<proteinExistence type="predicted"/>
<dbReference type="EMBL" id="NCKU01000005">
    <property type="protein sequence ID" value="RWS18022.1"/>
    <property type="molecule type" value="Genomic_DNA"/>
</dbReference>
<dbReference type="AlphaFoldDB" id="A0A443RRY3"/>
<dbReference type="GO" id="GO:0016020">
    <property type="term" value="C:membrane"/>
    <property type="evidence" value="ECO:0007669"/>
    <property type="project" value="InterPro"/>
</dbReference>